<feature type="transmembrane region" description="Helical" evidence="7">
    <location>
        <begin position="94"/>
        <end position="118"/>
    </location>
</feature>
<dbReference type="HOGENOM" id="CLU_1102392_0_0_5"/>
<dbReference type="Pfam" id="PF04290">
    <property type="entry name" value="DctQ"/>
    <property type="match status" value="1"/>
</dbReference>
<reference evidence="10 11" key="1">
    <citation type="journal article" date="2012" name="J. Am. Chem. Soc.">
        <title>Bacterial biosynthesis and maturation of the didemnin anti-cancer agents.</title>
        <authorList>
            <person name="Xu Y."/>
            <person name="Kersten R.D."/>
            <person name="Nam S.J."/>
            <person name="Lu L."/>
            <person name="Al-Suwailem A.M."/>
            <person name="Zheng H."/>
            <person name="Fenical W."/>
            <person name="Dorrestein P.C."/>
            <person name="Moore B.S."/>
            <person name="Qian P.Y."/>
        </authorList>
    </citation>
    <scope>NUCLEOTIDE SEQUENCE [LARGE SCALE GENOMIC DNA]</scope>
    <source>
        <strain evidence="10 11">KA081020-065</strain>
    </source>
</reference>
<protein>
    <recommendedName>
        <fullName evidence="7">TRAP transporter small permease protein</fullName>
    </recommendedName>
</protein>
<proteinExistence type="inferred from homology"/>
<dbReference type="Proteomes" id="UP000005258">
    <property type="component" value="Plasmid pTM1"/>
</dbReference>
<keyword evidence="3" id="KW-1003">Cell membrane</keyword>
<feature type="transmembrane region" description="Helical" evidence="7">
    <location>
        <begin position="138"/>
        <end position="160"/>
    </location>
</feature>
<dbReference type="GO" id="GO:0022857">
    <property type="term" value="F:transmembrane transporter activity"/>
    <property type="evidence" value="ECO:0007669"/>
    <property type="project" value="UniProtKB-UniRule"/>
</dbReference>
<feature type="region of interest" description="Disordered" evidence="8">
    <location>
        <begin position="197"/>
        <end position="252"/>
    </location>
</feature>
<feature type="domain" description="Tripartite ATP-independent periplasmic transporters DctQ component" evidence="9">
    <location>
        <begin position="56"/>
        <end position="163"/>
    </location>
</feature>
<evidence type="ECO:0000313" key="10">
    <source>
        <dbReference type="EMBL" id="AFK55791.1"/>
    </source>
</evidence>
<comment type="subunit">
    <text evidence="7">The complex comprises the extracytoplasmic solute receptor protein and the two transmembrane proteins.</text>
</comment>
<keyword evidence="7" id="KW-0997">Cell inner membrane</keyword>
<evidence type="ECO:0000313" key="11">
    <source>
        <dbReference type="Proteomes" id="UP000005258"/>
    </source>
</evidence>
<feature type="transmembrane region" description="Helical" evidence="7">
    <location>
        <begin position="55"/>
        <end position="73"/>
    </location>
</feature>
<evidence type="ECO:0000256" key="8">
    <source>
        <dbReference type="SAM" id="MobiDB-lite"/>
    </source>
</evidence>
<keyword evidence="5 7" id="KW-1133">Transmembrane helix</keyword>
<keyword evidence="4 7" id="KW-0812">Transmembrane</keyword>
<dbReference type="KEGG" id="tmo:TMO_a0388"/>
<comment type="similarity">
    <text evidence="7">Belongs to the TRAP transporter small permease family.</text>
</comment>
<geneLocation type="plasmid" evidence="10 11">
    <name>pTM1</name>
</geneLocation>
<dbReference type="GO" id="GO:0005886">
    <property type="term" value="C:plasma membrane"/>
    <property type="evidence" value="ECO:0007669"/>
    <property type="project" value="UniProtKB-SubCell"/>
</dbReference>
<evidence type="ECO:0000256" key="6">
    <source>
        <dbReference type="ARBA" id="ARBA00023136"/>
    </source>
</evidence>
<comment type="subcellular location">
    <subcellularLocation>
        <location evidence="7">Cell inner membrane</location>
        <topology evidence="7">Multi-pass membrane protein</topology>
    </subcellularLocation>
    <subcellularLocation>
        <location evidence="1">Cell membrane</location>
        <topology evidence="1">Multi-pass membrane protein</topology>
    </subcellularLocation>
</comment>
<sequence>MDAQVSAAVRPVPWLDLAEKGLGAIGVAALAFSVIYVGIAVAGTLVGLVPPDEDLLVAEAMVVVAFLPQWLLVRRRRHVAVEALTRALPAGVQRALDVFAALCGIAAYGILGWAAWIAFDRAWLSGSLYIGELELMAWPGRLLVVIGLAGGLAACLLELLRAVTAGAARAEGQAREGGPGDELGLCDRRQFSGRARLRGAARSHRLRPDPGGGGRAVPGLWLVPGRGLRSRSRTPADDVGAGRRPLPLRPQL</sequence>
<keyword evidence="2 7" id="KW-0813">Transport</keyword>
<evidence type="ECO:0000256" key="5">
    <source>
        <dbReference type="ARBA" id="ARBA00022989"/>
    </source>
</evidence>
<evidence type="ECO:0000256" key="1">
    <source>
        <dbReference type="ARBA" id="ARBA00004651"/>
    </source>
</evidence>
<organism evidence="10 11">
    <name type="scientific">Tistrella mobilis (strain KA081020-065)</name>
    <dbReference type="NCBI Taxonomy" id="1110502"/>
    <lineage>
        <taxon>Bacteria</taxon>
        <taxon>Pseudomonadati</taxon>
        <taxon>Pseudomonadota</taxon>
        <taxon>Alphaproteobacteria</taxon>
        <taxon>Geminicoccales</taxon>
        <taxon>Geminicoccaceae</taxon>
        <taxon>Tistrella</taxon>
    </lineage>
</organism>
<dbReference type="EMBL" id="CP003237">
    <property type="protein sequence ID" value="AFK55791.1"/>
    <property type="molecule type" value="Genomic_DNA"/>
</dbReference>
<dbReference type="InterPro" id="IPR055348">
    <property type="entry name" value="DctQ"/>
</dbReference>
<keyword evidence="10" id="KW-0614">Plasmid</keyword>
<keyword evidence="11" id="KW-1185">Reference proteome</keyword>
<evidence type="ECO:0000256" key="7">
    <source>
        <dbReference type="RuleBase" id="RU369079"/>
    </source>
</evidence>
<comment type="function">
    <text evidence="7">Part of the tripartite ATP-independent periplasmic (TRAP) transport system.</text>
</comment>
<evidence type="ECO:0000256" key="2">
    <source>
        <dbReference type="ARBA" id="ARBA00022448"/>
    </source>
</evidence>
<name>I3TSQ3_TISMK</name>
<evidence type="ECO:0000259" key="9">
    <source>
        <dbReference type="Pfam" id="PF04290"/>
    </source>
</evidence>
<feature type="transmembrane region" description="Helical" evidence="7">
    <location>
        <begin position="21"/>
        <end position="49"/>
    </location>
</feature>
<dbReference type="AlphaFoldDB" id="I3TSQ3"/>
<evidence type="ECO:0000256" key="4">
    <source>
        <dbReference type="ARBA" id="ARBA00022692"/>
    </source>
</evidence>
<accession>I3TSQ3</accession>
<keyword evidence="6 7" id="KW-0472">Membrane</keyword>
<evidence type="ECO:0000256" key="3">
    <source>
        <dbReference type="ARBA" id="ARBA00022475"/>
    </source>
</evidence>
<gene>
    <name evidence="10" type="ordered locus">TMO_a0388</name>
</gene>